<dbReference type="InterPro" id="IPR003593">
    <property type="entry name" value="AAA+_ATPase"/>
</dbReference>
<dbReference type="InterPro" id="IPR003959">
    <property type="entry name" value="ATPase_AAA_core"/>
</dbReference>
<protein>
    <submittedName>
        <fullName evidence="5">Replication factor C small subunit</fullName>
    </submittedName>
</protein>
<dbReference type="CDD" id="cd00009">
    <property type="entry name" value="AAA"/>
    <property type="match status" value="1"/>
</dbReference>
<evidence type="ECO:0000256" key="2">
    <source>
        <dbReference type="ARBA" id="ARBA00022741"/>
    </source>
</evidence>
<proteinExistence type="predicted"/>
<dbReference type="FunFam" id="3.40.50.300:FF:000129">
    <property type="entry name" value="Replication factor C subunit 5"/>
    <property type="match status" value="1"/>
</dbReference>
<dbReference type="Gene3D" id="3.40.50.300">
    <property type="entry name" value="P-loop containing nucleotide triphosphate hydrolases"/>
    <property type="match status" value="1"/>
</dbReference>
<dbReference type="Pfam" id="PF08542">
    <property type="entry name" value="Rep_fac_C"/>
    <property type="match status" value="1"/>
</dbReference>
<dbReference type="SMART" id="SM00382">
    <property type="entry name" value="AAA"/>
    <property type="match status" value="1"/>
</dbReference>
<dbReference type="SUPFAM" id="SSF48019">
    <property type="entry name" value="post-AAA+ oligomerization domain-like"/>
    <property type="match status" value="1"/>
</dbReference>
<dbReference type="PANTHER" id="PTHR11669:SF20">
    <property type="entry name" value="REPLICATION FACTOR C SUBUNIT 4"/>
    <property type="match status" value="1"/>
</dbReference>
<keyword evidence="2" id="KW-0547">Nucleotide-binding</keyword>
<evidence type="ECO:0000256" key="3">
    <source>
        <dbReference type="ARBA" id="ARBA00022840"/>
    </source>
</evidence>
<accession>A0A3G4ZYM3</accession>
<dbReference type="Pfam" id="PF00004">
    <property type="entry name" value="AAA"/>
    <property type="match status" value="1"/>
</dbReference>
<dbReference type="EMBL" id="MK072202">
    <property type="protein sequence ID" value="AYV79992.1"/>
    <property type="molecule type" value="Genomic_DNA"/>
</dbReference>
<gene>
    <name evidence="5" type="ORF">Gaeavirus4_15</name>
</gene>
<dbReference type="PANTHER" id="PTHR11669">
    <property type="entry name" value="REPLICATION FACTOR C / DNA POLYMERASE III GAMMA-TAU SUBUNIT"/>
    <property type="match status" value="1"/>
</dbReference>
<dbReference type="GO" id="GO:0005524">
    <property type="term" value="F:ATP binding"/>
    <property type="evidence" value="ECO:0007669"/>
    <property type="project" value="UniProtKB-KW"/>
</dbReference>
<dbReference type="InterPro" id="IPR008921">
    <property type="entry name" value="DNA_pol3_clamp-load_cplx_C"/>
</dbReference>
<feature type="domain" description="AAA+ ATPase" evidence="4">
    <location>
        <begin position="38"/>
        <end position="170"/>
    </location>
</feature>
<evidence type="ECO:0000259" key="4">
    <source>
        <dbReference type="SMART" id="SM00382"/>
    </source>
</evidence>
<reference evidence="5" key="1">
    <citation type="submission" date="2018-10" db="EMBL/GenBank/DDBJ databases">
        <title>Hidden diversity of soil giant viruses.</title>
        <authorList>
            <person name="Schulz F."/>
            <person name="Alteio L."/>
            <person name="Goudeau D."/>
            <person name="Ryan E.M."/>
            <person name="Malmstrom R.R."/>
            <person name="Blanchard J."/>
            <person name="Woyke T."/>
        </authorList>
    </citation>
    <scope>NUCLEOTIDE SEQUENCE</scope>
    <source>
        <strain evidence="5">GAV1</strain>
    </source>
</reference>
<evidence type="ECO:0000256" key="1">
    <source>
        <dbReference type="ARBA" id="ARBA00022705"/>
    </source>
</evidence>
<dbReference type="InterPro" id="IPR050238">
    <property type="entry name" value="DNA_Rep/Repair_Clamp_Loader"/>
</dbReference>
<name>A0A3G4ZYM3_9VIRU</name>
<sequence length="335" mass="38373">MKNNDIPWIEKYRPRKLDDIISQSESINILTNTLMTGELPHLLLYGGPGTGKTSSILALCNQLYGPERVNERVIELNASDERGINVVRHKIINFAKIAIGSSDKDYLCPPYKIIILDEADAMTKEAQAALRKVMEETSSITRFCFICNYINQIIEPINSRCVKIRFKPITIDNIITKLEYISKNEKIHIDRHGLTSLAEVANGDLRKSILILQNIKYIKINSTDTLIKNEDIYDMCKYISDSKLEHYMLLIKLNRNIDNIITITHDIINNGYIFNSVIIKIMNYLINSEDIPDNAKAEILFEMSSVEKNINDGADEYIQLLKILYHVSMINAFKI</sequence>
<organism evidence="5">
    <name type="scientific">Gaeavirus sp</name>
    <dbReference type="NCBI Taxonomy" id="2487767"/>
    <lineage>
        <taxon>Viruses</taxon>
        <taxon>Varidnaviria</taxon>
        <taxon>Bamfordvirae</taxon>
        <taxon>Nucleocytoviricota</taxon>
        <taxon>Megaviricetes</taxon>
        <taxon>Imitervirales</taxon>
        <taxon>Mimiviridae</taxon>
        <taxon>Klosneuvirinae</taxon>
    </lineage>
</organism>
<dbReference type="GO" id="GO:0016887">
    <property type="term" value="F:ATP hydrolysis activity"/>
    <property type="evidence" value="ECO:0007669"/>
    <property type="project" value="InterPro"/>
</dbReference>
<dbReference type="GO" id="GO:0006261">
    <property type="term" value="P:DNA-templated DNA replication"/>
    <property type="evidence" value="ECO:0007669"/>
    <property type="project" value="TreeGrafter"/>
</dbReference>
<keyword evidence="3" id="KW-0067">ATP-binding</keyword>
<dbReference type="GO" id="GO:0003677">
    <property type="term" value="F:DNA binding"/>
    <property type="evidence" value="ECO:0007669"/>
    <property type="project" value="InterPro"/>
</dbReference>
<dbReference type="Gene3D" id="1.20.272.10">
    <property type="match status" value="1"/>
</dbReference>
<evidence type="ECO:0000313" key="5">
    <source>
        <dbReference type="EMBL" id="AYV79992.1"/>
    </source>
</evidence>
<keyword evidence="1" id="KW-0235">DNA replication</keyword>
<dbReference type="Gene3D" id="1.10.8.60">
    <property type="match status" value="1"/>
</dbReference>
<dbReference type="InterPro" id="IPR013748">
    <property type="entry name" value="Rep_factorC_C"/>
</dbReference>
<dbReference type="SUPFAM" id="SSF52540">
    <property type="entry name" value="P-loop containing nucleoside triphosphate hydrolases"/>
    <property type="match status" value="1"/>
</dbReference>
<dbReference type="GO" id="GO:0003689">
    <property type="term" value="F:DNA clamp loader activity"/>
    <property type="evidence" value="ECO:0007669"/>
    <property type="project" value="TreeGrafter"/>
</dbReference>
<dbReference type="InterPro" id="IPR027417">
    <property type="entry name" value="P-loop_NTPase"/>
</dbReference>
<dbReference type="GO" id="GO:0006281">
    <property type="term" value="P:DNA repair"/>
    <property type="evidence" value="ECO:0007669"/>
    <property type="project" value="TreeGrafter"/>
</dbReference>
<dbReference type="Pfam" id="PF21960">
    <property type="entry name" value="RCF1-5-like_lid"/>
    <property type="match status" value="1"/>
</dbReference>